<gene>
    <name evidence="1" type="ORF">O0955_15745</name>
</gene>
<proteinExistence type="predicted"/>
<organism evidence="1 2">
    <name type="scientific">Pedobacter punctiformis</name>
    <dbReference type="NCBI Taxonomy" id="3004097"/>
    <lineage>
        <taxon>Bacteria</taxon>
        <taxon>Pseudomonadati</taxon>
        <taxon>Bacteroidota</taxon>
        <taxon>Sphingobacteriia</taxon>
        <taxon>Sphingobacteriales</taxon>
        <taxon>Sphingobacteriaceae</taxon>
        <taxon>Pedobacter</taxon>
    </lineage>
</organism>
<evidence type="ECO:0000313" key="1">
    <source>
        <dbReference type="EMBL" id="MCZ4245462.1"/>
    </source>
</evidence>
<reference evidence="1" key="1">
    <citation type="submission" date="2022-12" db="EMBL/GenBank/DDBJ databases">
        <title>Genome sequence of HCMS5-2.</title>
        <authorList>
            <person name="Woo H."/>
        </authorList>
    </citation>
    <scope>NUCLEOTIDE SEQUENCE</scope>
    <source>
        <strain evidence="1">HCMS5-2</strain>
    </source>
</reference>
<sequence>MAFRLPDKAREWFTHIPKKNGFELEFDSFYFCLITGLKKGKKHPYTNSDTTEIVQQFPGEYKQHRHFIIALFLHTELTSLAISFKERNALNKVLATLIDPATATKLSDDGMKILNRYAYGGFLELIEHFPEQPRTLDGFLVGFYKFINE</sequence>
<evidence type="ECO:0000313" key="2">
    <source>
        <dbReference type="Proteomes" id="UP001144347"/>
    </source>
</evidence>
<name>A0ABT4LCM3_9SPHI</name>
<protein>
    <submittedName>
        <fullName evidence="1">Uncharacterized protein</fullName>
    </submittedName>
</protein>
<dbReference type="Proteomes" id="UP001144347">
    <property type="component" value="Unassembled WGS sequence"/>
</dbReference>
<keyword evidence="2" id="KW-1185">Reference proteome</keyword>
<dbReference type="EMBL" id="JAPWGM010000006">
    <property type="protein sequence ID" value="MCZ4245462.1"/>
    <property type="molecule type" value="Genomic_DNA"/>
</dbReference>
<dbReference type="RefSeq" id="WP_269428517.1">
    <property type="nucleotide sequence ID" value="NZ_JAPWGM010000006.1"/>
</dbReference>
<accession>A0ABT4LCM3</accession>
<comment type="caution">
    <text evidence="1">The sequence shown here is derived from an EMBL/GenBank/DDBJ whole genome shotgun (WGS) entry which is preliminary data.</text>
</comment>